<dbReference type="AlphaFoldDB" id="A0A4Y8D700"/>
<evidence type="ECO:0008006" key="5">
    <source>
        <dbReference type="Google" id="ProtNLM"/>
    </source>
</evidence>
<feature type="region of interest" description="Disordered" evidence="2">
    <location>
        <begin position="22"/>
        <end position="47"/>
    </location>
</feature>
<dbReference type="EMBL" id="PHWZ01000096">
    <property type="protein sequence ID" value="TEY71301.1"/>
    <property type="molecule type" value="Genomic_DNA"/>
</dbReference>
<dbReference type="InterPro" id="IPR018860">
    <property type="entry name" value="APC_suCDC26"/>
</dbReference>
<dbReference type="GO" id="GO:0005680">
    <property type="term" value="C:anaphase-promoting complex"/>
    <property type="evidence" value="ECO:0007669"/>
    <property type="project" value="InterPro"/>
</dbReference>
<gene>
    <name evidence="3" type="ORF">BOTCAL_0096g00180</name>
</gene>
<keyword evidence="1" id="KW-0833">Ubl conjugation pathway</keyword>
<name>A0A4Y8D700_9HELO</name>
<feature type="compositionally biased region" description="Gly residues" evidence="2">
    <location>
        <begin position="147"/>
        <end position="158"/>
    </location>
</feature>
<evidence type="ECO:0000313" key="4">
    <source>
        <dbReference type="Proteomes" id="UP000297299"/>
    </source>
</evidence>
<protein>
    <recommendedName>
        <fullName evidence="5">Anaphase-promoting complex, subunit CDC26</fullName>
    </recommendedName>
</protein>
<organism evidence="3 4">
    <name type="scientific">Botryotinia calthae</name>
    <dbReference type="NCBI Taxonomy" id="38488"/>
    <lineage>
        <taxon>Eukaryota</taxon>
        <taxon>Fungi</taxon>
        <taxon>Dikarya</taxon>
        <taxon>Ascomycota</taxon>
        <taxon>Pezizomycotina</taxon>
        <taxon>Leotiomycetes</taxon>
        <taxon>Helotiales</taxon>
        <taxon>Sclerotiniaceae</taxon>
        <taxon>Botryotinia</taxon>
    </lineage>
</organism>
<evidence type="ECO:0000256" key="2">
    <source>
        <dbReference type="SAM" id="MobiDB-lite"/>
    </source>
</evidence>
<reference evidence="3 4" key="1">
    <citation type="submission" date="2017-11" db="EMBL/GenBank/DDBJ databases">
        <title>Comparative genomics of Botrytis spp.</title>
        <authorList>
            <person name="Valero-Jimenez C.A."/>
            <person name="Tapia P."/>
            <person name="Veloso J."/>
            <person name="Silva-Moreno E."/>
            <person name="Staats M."/>
            <person name="Valdes J.H."/>
            <person name="Van Kan J.A.L."/>
        </authorList>
    </citation>
    <scope>NUCLEOTIDE SEQUENCE [LARGE SCALE GENOMIC DNA]</scope>
    <source>
        <strain evidence="3 4">MUCL2830</strain>
    </source>
</reference>
<feature type="compositionally biased region" description="Basic and acidic residues" evidence="2">
    <location>
        <begin position="103"/>
        <end position="125"/>
    </location>
</feature>
<feature type="compositionally biased region" description="Basic and acidic residues" evidence="2">
    <location>
        <begin position="132"/>
        <end position="146"/>
    </location>
</feature>
<evidence type="ECO:0000256" key="1">
    <source>
        <dbReference type="ARBA" id="ARBA00022786"/>
    </source>
</evidence>
<dbReference type="Proteomes" id="UP000297299">
    <property type="component" value="Unassembled WGS sequence"/>
</dbReference>
<evidence type="ECO:0000313" key="3">
    <source>
        <dbReference type="EMBL" id="TEY71301.1"/>
    </source>
</evidence>
<feature type="compositionally biased region" description="Acidic residues" evidence="2">
    <location>
        <begin position="85"/>
        <end position="102"/>
    </location>
</feature>
<feature type="region of interest" description="Disordered" evidence="2">
    <location>
        <begin position="77"/>
        <end position="158"/>
    </location>
</feature>
<dbReference type="Pfam" id="PF10471">
    <property type="entry name" value="ANAPC_CDC26"/>
    <property type="match status" value="1"/>
</dbReference>
<comment type="caution">
    <text evidence="3">The sequence shown here is derived from an EMBL/GenBank/DDBJ whole genome shotgun (WGS) entry which is preliminary data.</text>
</comment>
<sequence>MLRRAPTTITLTTEDIAIYEDSRQAERDEKAEREAMAAAARHRKARQRQDFVAVKGDKYRELQAIAAQRRVDAARERAAGRAVDMEGDGNAENENEISEDEDRQILREREERAMRERLREREGQRPTRVLQRAREEREQRSREERLGLGGGNGSASGR</sequence>
<proteinExistence type="predicted"/>
<accession>A0A4Y8D700</accession>
<dbReference type="GO" id="GO:0031145">
    <property type="term" value="P:anaphase-promoting complex-dependent catabolic process"/>
    <property type="evidence" value="ECO:0007669"/>
    <property type="project" value="InterPro"/>
</dbReference>
<feature type="compositionally biased region" description="Basic and acidic residues" evidence="2">
    <location>
        <begin position="22"/>
        <end position="35"/>
    </location>
</feature>
<keyword evidence="4" id="KW-1185">Reference proteome</keyword>
<dbReference type="OrthoDB" id="3564330at2759"/>